<accession>A0ABD2NZG4</accession>
<dbReference type="EMBL" id="JABFTP020000165">
    <property type="protein sequence ID" value="KAL3283958.1"/>
    <property type="molecule type" value="Genomic_DNA"/>
</dbReference>
<evidence type="ECO:0000313" key="2">
    <source>
        <dbReference type="Proteomes" id="UP001516400"/>
    </source>
</evidence>
<dbReference type="Proteomes" id="UP001516400">
    <property type="component" value="Unassembled WGS sequence"/>
</dbReference>
<sequence>MLARSWFKASAVQHSVRDVEQLFIAVGKNLQRTIFGGVYIPLRSTEPIYQQHCYAIQEMQLREPAAKFVICRDFNVLCARWVDDEFILGPALDNTHCLADTYSYLNMLLINRKSTSRGAFLDLIFLSVFDLHVEMANYVLFYNSVHHSDSLNGESEH</sequence>
<keyword evidence="2" id="KW-1185">Reference proteome</keyword>
<dbReference type="AlphaFoldDB" id="A0ABD2NZG4"/>
<reference evidence="1 2" key="1">
    <citation type="journal article" date="2021" name="BMC Biol.">
        <title>Horizontally acquired antibacterial genes associated with adaptive radiation of ladybird beetles.</title>
        <authorList>
            <person name="Li H.S."/>
            <person name="Tang X.F."/>
            <person name="Huang Y.H."/>
            <person name="Xu Z.Y."/>
            <person name="Chen M.L."/>
            <person name="Du X.Y."/>
            <person name="Qiu B.Y."/>
            <person name="Chen P.T."/>
            <person name="Zhang W."/>
            <person name="Slipinski A."/>
            <person name="Escalona H.E."/>
            <person name="Waterhouse R.M."/>
            <person name="Zwick A."/>
            <person name="Pang H."/>
        </authorList>
    </citation>
    <scope>NUCLEOTIDE SEQUENCE [LARGE SCALE GENOMIC DNA]</scope>
    <source>
        <strain evidence="1">SYSU2018</strain>
    </source>
</reference>
<evidence type="ECO:0000313" key="1">
    <source>
        <dbReference type="EMBL" id="KAL3283958.1"/>
    </source>
</evidence>
<name>A0ABD2NZG4_9CUCU</name>
<proteinExistence type="predicted"/>
<protein>
    <submittedName>
        <fullName evidence="1">Uncharacterized protein</fullName>
    </submittedName>
</protein>
<comment type="caution">
    <text evidence="1">The sequence shown here is derived from an EMBL/GenBank/DDBJ whole genome shotgun (WGS) entry which is preliminary data.</text>
</comment>
<organism evidence="1 2">
    <name type="scientific">Cryptolaemus montrouzieri</name>
    <dbReference type="NCBI Taxonomy" id="559131"/>
    <lineage>
        <taxon>Eukaryota</taxon>
        <taxon>Metazoa</taxon>
        <taxon>Ecdysozoa</taxon>
        <taxon>Arthropoda</taxon>
        <taxon>Hexapoda</taxon>
        <taxon>Insecta</taxon>
        <taxon>Pterygota</taxon>
        <taxon>Neoptera</taxon>
        <taxon>Endopterygota</taxon>
        <taxon>Coleoptera</taxon>
        <taxon>Polyphaga</taxon>
        <taxon>Cucujiformia</taxon>
        <taxon>Coccinelloidea</taxon>
        <taxon>Coccinellidae</taxon>
        <taxon>Scymninae</taxon>
        <taxon>Scymnini</taxon>
        <taxon>Cryptolaemus</taxon>
    </lineage>
</organism>
<gene>
    <name evidence="1" type="ORF">HHI36_018126</name>
</gene>